<sequence>MLLKQVKTGKEKKVIWSCPNCGYTVEAGKEKMSVQTEETKETALQVLDSDIANLKTMPTVEIECPKCGNDKAYWWLVQTRSGDEPPTIFYRCTKCGYTWRQYS</sequence>
<keyword evidence="2 6" id="KW-0863">Zinc-finger</keyword>
<keyword evidence="3 5" id="KW-0862">Zinc</keyword>
<keyword evidence="1 5" id="KW-0479">Metal-binding</keyword>
<keyword evidence="9" id="KW-1185">Reference proteome</keyword>
<reference evidence="8 9" key="1">
    <citation type="journal article" date="2019" name="ISME J.">
        <title>Isolation and characterization of a thermophilic sulfur- and iron-reducing thaumarchaeote from a terrestrial acidic hot spring.</title>
        <authorList>
            <person name="Kato S."/>
            <person name="Itoh T."/>
            <person name="Yuki M."/>
            <person name="Nagamori M."/>
            <person name="Ohnishi M."/>
            <person name="Uematsu K."/>
            <person name="Suzuki K."/>
            <person name="Takashina T."/>
            <person name="Ohkuma M."/>
        </authorList>
    </citation>
    <scope>NUCLEOTIDE SEQUENCE [LARGE SCALE GENOMIC DNA]</scope>
    <source>
        <strain evidence="8 9">NAS-02</strain>
    </source>
</reference>
<dbReference type="PROSITE" id="PS00466">
    <property type="entry name" value="ZF_TFIIS_1"/>
    <property type="match status" value="1"/>
</dbReference>
<evidence type="ECO:0000313" key="8">
    <source>
        <dbReference type="EMBL" id="BBE41562.1"/>
    </source>
</evidence>
<dbReference type="InterPro" id="IPR012164">
    <property type="entry name" value="Rpa12/Rpb9/Rpc10/TFS"/>
</dbReference>
<evidence type="ECO:0000256" key="6">
    <source>
        <dbReference type="PROSITE-ProRule" id="PRU00472"/>
    </source>
</evidence>
<feature type="binding site" evidence="5">
    <location>
        <position position="67"/>
    </location>
    <ligand>
        <name>Zn(2+)</name>
        <dbReference type="ChEBI" id="CHEBI:29105"/>
        <label>2</label>
    </ligand>
</feature>
<feature type="binding site" evidence="5">
    <location>
        <position position="21"/>
    </location>
    <ligand>
        <name>Zn(2+)</name>
        <dbReference type="ChEBI" id="CHEBI:29105"/>
        <label>1</label>
    </ligand>
</feature>
<dbReference type="GO" id="GO:0008270">
    <property type="term" value="F:zinc ion binding"/>
    <property type="evidence" value="ECO:0007669"/>
    <property type="project" value="UniProtKB-KW"/>
</dbReference>
<dbReference type="InterPro" id="IPR001222">
    <property type="entry name" value="Znf_TFIIS"/>
</dbReference>
<evidence type="ECO:0000256" key="5">
    <source>
        <dbReference type="PIRSR" id="PIRSR005586-1"/>
    </source>
</evidence>
<dbReference type="KEGG" id="ccai:NAS2_0161"/>
<dbReference type="SMART" id="SM00440">
    <property type="entry name" value="ZnF_C2C2"/>
    <property type="match status" value="1"/>
</dbReference>
<feature type="binding site" evidence="5">
    <location>
        <position position="95"/>
    </location>
    <ligand>
        <name>Zn(2+)</name>
        <dbReference type="ChEBI" id="CHEBI:29105"/>
        <label>2</label>
    </ligand>
</feature>
<dbReference type="NCBIfam" id="TIGR01384">
    <property type="entry name" value="TFS_arch"/>
    <property type="match status" value="1"/>
</dbReference>
<organism evidence="8 9">
    <name type="scientific">Conexivisphaera calida</name>
    <dbReference type="NCBI Taxonomy" id="1874277"/>
    <lineage>
        <taxon>Archaea</taxon>
        <taxon>Nitrososphaerota</taxon>
        <taxon>Conexivisphaeria</taxon>
        <taxon>Conexivisphaerales</taxon>
        <taxon>Conexivisphaeraceae</taxon>
        <taxon>Conexivisphaera</taxon>
    </lineage>
</organism>
<dbReference type="PANTHER" id="PTHR11239">
    <property type="entry name" value="DNA-DIRECTED RNA POLYMERASE"/>
    <property type="match status" value="1"/>
</dbReference>
<dbReference type="InterPro" id="IPR006288">
    <property type="entry name" value="TFS"/>
</dbReference>
<dbReference type="Gene3D" id="2.20.25.10">
    <property type="match status" value="1"/>
</dbReference>
<evidence type="ECO:0000256" key="1">
    <source>
        <dbReference type="ARBA" id="ARBA00022723"/>
    </source>
</evidence>
<evidence type="ECO:0000313" key="9">
    <source>
        <dbReference type="Proteomes" id="UP000509448"/>
    </source>
</evidence>
<proteinExistence type="inferred from homology"/>
<feature type="binding site" evidence="5">
    <location>
        <position position="92"/>
    </location>
    <ligand>
        <name>Zn(2+)</name>
        <dbReference type="ChEBI" id="CHEBI:29105"/>
        <label>2</label>
    </ligand>
</feature>
<feature type="binding site" evidence="5">
    <location>
        <position position="18"/>
    </location>
    <ligand>
        <name>Zn(2+)</name>
        <dbReference type="ChEBI" id="CHEBI:29105"/>
        <label>1</label>
    </ligand>
</feature>
<dbReference type="Proteomes" id="UP000509448">
    <property type="component" value="Chromosome"/>
</dbReference>
<dbReference type="PIRSF" id="PIRSF005586">
    <property type="entry name" value="RNApol_RpoM"/>
    <property type="match status" value="1"/>
</dbReference>
<keyword evidence="4" id="KW-0804">Transcription</keyword>
<dbReference type="GO" id="GO:0006355">
    <property type="term" value="P:regulation of DNA-templated transcription"/>
    <property type="evidence" value="ECO:0007669"/>
    <property type="project" value="InterPro"/>
</dbReference>
<evidence type="ECO:0000256" key="4">
    <source>
        <dbReference type="PIRNR" id="PIRNR005586"/>
    </source>
</evidence>
<name>A0A4P2VCP1_9ARCH</name>
<dbReference type="PROSITE" id="PS51133">
    <property type="entry name" value="ZF_TFIIS_2"/>
    <property type="match status" value="1"/>
</dbReference>
<feature type="binding site" evidence="5">
    <location>
        <position position="64"/>
    </location>
    <ligand>
        <name>Zn(2+)</name>
        <dbReference type="ChEBI" id="CHEBI:29105"/>
        <label>2</label>
    </ligand>
</feature>
<dbReference type="EMBL" id="AP018732">
    <property type="protein sequence ID" value="BBE41562.1"/>
    <property type="molecule type" value="Genomic_DNA"/>
</dbReference>
<gene>
    <name evidence="8" type="ORF">NAS2_0161</name>
</gene>
<dbReference type="GO" id="GO:0003899">
    <property type="term" value="F:DNA-directed RNA polymerase activity"/>
    <property type="evidence" value="ECO:0007669"/>
    <property type="project" value="InterPro"/>
</dbReference>
<dbReference type="GO" id="GO:0006351">
    <property type="term" value="P:DNA-templated transcription"/>
    <property type="evidence" value="ECO:0007669"/>
    <property type="project" value="InterPro"/>
</dbReference>
<dbReference type="Pfam" id="PF01096">
    <property type="entry name" value="Zn_ribbon_TFIIS"/>
    <property type="match status" value="1"/>
</dbReference>
<evidence type="ECO:0000256" key="3">
    <source>
        <dbReference type="ARBA" id="ARBA00022833"/>
    </source>
</evidence>
<dbReference type="AlphaFoldDB" id="A0A4P2VCP1"/>
<feature type="domain" description="TFIIS-type" evidence="7">
    <location>
        <begin position="60"/>
        <end position="100"/>
    </location>
</feature>
<dbReference type="PANTHER" id="PTHR11239:SF12">
    <property type="entry name" value="DNA-DIRECTED RNA POLYMERASE III SUBUNIT RPC10"/>
    <property type="match status" value="1"/>
</dbReference>
<accession>A0A4P2VCP1</accession>
<evidence type="ECO:0000259" key="7">
    <source>
        <dbReference type="PROSITE" id="PS51133"/>
    </source>
</evidence>
<evidence type="ECO:0000256" key="2">
    <source>
        <dbReference type="ARBA" id="ARBA00022771"/>
    </source>
</evidence>
<dbReference type="CDD" id="cd10511">
    <property type="entry name" value="Zn-ribbon_TFS"/>
    <property type="match status" value="1"/>
</dbReference>
<comment type="similarity">
    <text evidence="4">Belongs to the archaeal rpoM/eukaryotic RPA12/RPB9/RPC11 RNA polymerase family.</text>
</comment>
<dbReference type="GO" id="GO:0003676">
    <property type="term" value="F:nucleic acid binding"/>
    <property type="evidence" value="ECO:0007669"/>
    <property type="project" value="InterPro"/>
</dbReference>
<dbReference type="SUPFAM" id="SSF57783">
    <property type="entry name" value="Zinc beta-ribbon"/>
    <property type="match status" value="1"/>
</dbReference>
<protein>
    <submittedName>
        <fullName evidence="8">Transcription factor S</fullName>
    </submittedName>
</protein>